<keyword evidence="1" id="KW-0732">Signal</keyword>
<evidence type="ECO:0000313" key="3">
    <source>
        <dbReference type="Proteomes" id="UP000275348"/>
    </source>
</evidence>
<name>A0A3L9M4U8_9FLAO</name>
<feature type="chain" id="PRO_5018160069" evidence="1">
    <location>
        <begin position="20"/>
        <end position="277"/>
    </location>
</feature>
<sequence length="277" mass="31516">MKKLFTTLLLSTLTIVSYAQETFDFNTKLLPNSTYSMNMESVMDMNIEIQTEEEIPGMEKSIHSKTESDITLKTVTFSKNSSNNVPFEMSYTDINSKSFINGQLNPPTDNGLKGLYQVKIKGVDDGVKREFSEVDGPEEFKKMFEILYDSFESLMMTPKGTFKINEKHTLQNEVKVPMPDGSEFAFAMNTSFILTKIEDNKAYFDVEMSSKPVQQKMEAFTIEVESYDVKGKMKLDINDNNISESTINGPMIINMVGSGFKMIMKTTYNYNIKSIKL</sequence>
<keyword evidence="3" id="KW-1185">Reference proteome</keyword>
<dbReference type="AlphaFoldDB" id="A0A3L9M4U8"/>
<evidence type="ECO:0000313" key="2">
    <source>
        <dbReference type="EMBL" id="RLZ06434.1"/>
    </source>
</evidence>
<feature type="signal peptide" evidence="1">
    <location>
        <begin position="1"/>
        <end position="19"/>
    </location>
</feature>
<reference evidence="2 3" key="1">
    <citation type="submission" date="2018-10" db="EMBL/GenBank/DDBJ databases">
        <authorList>
            <person name="Chen X."/>
        </authorList>
    </citation>
    <scope>NUCLEOTIDE SEQUENCE [LARGE SCALE GENOMIC DNA]</scope>
    <source>
        <strain evidence="2 3">YIM 102668</strain>
    </source>
</reference>
<dbReference type="RefSeq" id="WP_121935751.1">
    <property type="nucleotide sequence ID" value="NZ_RDOJ01000029.1"/>
</dbReference>
<dbReference type="OrthoDB" id="1376102at2"/>
<proteinExistence type="predicted"/>
<protein>
    <submittedName>
        <fullName evidence="2">Uncharacterized protein</fullName>
    </submittedName>
</protein>
<gene>
    <name evidence="2" type="ORF">EAH69_13535</name>
</gene>
<organism evidence="2 3">
    <name type="scientific">Faecalibacter macacae</name>
    <dbReference type="NCBI Taxonomy" id="1859289"/>
    <lineage>
        <taxon>Bacteria</taxon>
        <taxon>Pseudomonadati</taxon>
        <taxon>Bacteroidota</taxon>
        <taxon>Flavobacteriia</taxon>
        <taxon>Flavobacteriales</taxon>
        <taxon>Weeksellaceae</taxon>
        <taxon>Faecalibacter</taxon>
    </lineage>
</organism>
<comment type="caution">
    <text evidence="2">The sequence shown here is derived from an EMBL/GenBank/DDBJ whole genome shotgun (WGS) entry which is preliminary data.</text>
</comment>
<evidence type="ECO:0000256" key="1">
    <source>
        <dbReference type="SAM" id="SignalP"/>
    </source>
</evidence>
<accession>A0A3L9M4U8</accession>
<dbReference type="EMBL" id="RDOJ01000029">
    <property type="protein sequence ID" value="RLZ06434.1"/>
    <property type="molecule type" value="Genomic_DNA"/>
</dbReference>
<dbReference type="Proteomes" id="UP000275348">
    <property type="component" value="Unassembled WGS sequence"/>
</dbReference>